<dbReference type="Proteomes" id="UP000236333">
    <property type="component" value="Unassembled WGS sequence"/>
</dbReference>
<dbReference type="EMBL" id="PGGS01000279">
    <property type="protein sequence ID" value="PNH05789.1"/>
    <property type="molecule type" value="Genomic_DNA"/>
</dbReference>
<feature type="transmembrane region" description="Helical" evidence="2">
    <location>
        <begin position="708"/>
        <end position="726"/>
    </location>
</feature>
<dbReference type="Gene3D" id="1.20.1530.20">
    <property type="match status" value="1"/>
</dbReference>
<feature type="region of interest" description="Disordered" evidence="1">
    <location>
        <begin position="386"/>
        <end position="430"/>
    </location>
</feature>
<organism evidence="3 4">
    <name type="scientific">Tetrabaena socialis</name>
    <dbReference type="NCBI Taxonomy" id="47790"/>
    <lineage>
        <taxon>Eukaryota</taxon>
        <taxon>Viridiplantae</taxon>
        <taxon>Chlorophyta</taxon>
        <taxon>core chlorophytes</taxon>
        <taxon>Chlorophyceae</taxon>
        <taxon>CS clade</taxon>
        <taxon>Chlamydomonadales</taxon>
        <taxon>Tetrabaenaceae</taxon>
        <taxon>Tetrabaena</taxon>
    </lineage>
</organism>
<dbReference type="OrthoDB" id="188035at2759"/>
<feature type="transmembrane region" description="Helical" evidence="2">
    <location>
        <begin position="634"/>
        <end position="654"/>
    </location>
</feature>
<dbReference type="AlphaFoldDB" id="A0A2J7ZZU4"/>
<feature type="transmembrane region" description="Helical" evidence="2">
    <location>
        <begin position="601"/>
        <end position="625"/>
    </location>
</feature>
<dbReference type="PANTHER" id="PTHR18640:SF14">
    <property type="entry name" value="SODIUM BILE ACID SYMPORTER FAMILY"/>
    <property type="match status" value="1"/>
</dbReference>
<keyword evidence="4" id="KW-1185">Reference proteome</keyword>
<evidence type="ECO:0000256" key="1">
    <source>
        <dbReference type="SAM" id="MobiDB-lite"/>
    </source>
</evidence>
<keyword evidence="2" id="KW-1133">Transmembrane helix</keyword>
<evidence type="ECO:0000256" key="2">
    <source>
        <dbReference type="SAM" id="Phobius"/>
    </source>
</evidence>
<dbReference type="InterPro" id="IPR038770">
    <property type="entry name" value="Na+/solute_symporter_sf"/>
</dbReference>
<dbReference type="PANTHER" id="PTHR18640">
    <property type="entry name" value="SOLUTE CARRIER FAMILY 10 MEMBER 7"/>
    <property type="match status" value="1"/>
</dbReference>
<proteinExistence type="predicted"/>
<name>A0A2J7ZZU4_9CHLO</name>
<feature type="transmembrane region" description="Helical" evidence="2">
    <location>
        <begin position="738"/>
        <end position="758"/>
    </location>
</feature>
<gene>
    <name evidence="3" type="ORF">TSOC_007944</name>
</gene>
<feature type="region of interest" description="Disordered" evidence="1">
    <location>
        <begin position="174"/>
        <end position="213"/>
    </location>
</feature>
<feature type="region of interest" description="Disordered" evidence="1">
    <location>
        <begin position="795"/>
        <end position="825"/>
    </location>
</feature>
<sequence length="847" mass="90749">MPQRLQRRSRHHRRYGSSGWSEYSEQKWVPGAGPLQPGFGSQDFTRPVTCRTFVVENYLPLAFAVALTWALAWPVPGRFLVRIVVAGNVHIIQAAVARAAMASQKSAPVAVTVISYVTSDPAQQGLLAIPAIVGQLSQIFIGAALAKVVAPAVVRDTKAREAAAKEVKEAKEAAAAAAAGPGPDAPPDAVALAPRSTPQSKREREPSFSPLDSLDLDGDAPFLKPRTIIPYRQLRTYEFIGIACPTPRTPTTRALWQLLAAAIIVLVLLQALSCGLFFCVALPVGRASYIDLREVFTEFRLFNQPQPELMSRAADAAPMLIPRILHQTYRTRQMPSTLRTVMQSWGRVNGQAWQARFYDDEACIDFVRREFPEYMDAYQALPKDVERSDFFSDPNESYRGRPMPPAAAHPPPPPSRAPPPPPPAAAAVPAPAAAAAAEDANMASGLLEERLIRDCTSCCSRGRLPLARAVPAVPVPYPLYPPPLLYPPPPPPPLLCPPPAAAAAAVAGGAWCAVGDWWRRSVRLCRRDKDGGTTGACAGAWNAQLLPLPPPPPIRTPLLPPPPPPPSCDDVAADVPPAAAVVPTERGGDACRTVPPTEPPAYSTGGGLTIFCLVPTTLGIGIALVRSCKGNEAIALLMTVGTNMLGVLVMPPYLRLLFLNFDAGISLNVSIPDLLLKLSLTILVPSVLGKGLRELWKPAEEFAKTHRTFLSLASTTSLACIVWQTLSGARDLLFEQRASMIVSVIVLSAAIHVFYLIINHYFVRWAAGGWAVVWLAGGWPSLAFPYVRQPTPSASGAFPTSPKDAGCPPHNHPDELARASPTSLTGSPARHLAAISSQHLAALAFPC</sequence>
<comment type="caution">
    <text evidence="3">The sequence shown here is derived from an EMBL/GenBank/DDBJ whole genome shotgun (WGS) entry which is preliminary data.</text>
</comment>
<evidence type="ECO:0000313" key="4">
    <source>
        <dbReference type="Proteomes" id="UP000236333"/>
    </source>
</evidence>
<dbReference type="GO" id="GO:0009941">
    <property type="term" value="C:chloroplast envelope"/>
    <property type="evidence" value="ECO:0007669"/>
    <property type="project" value="TreeGrafter"/>
</dbReference>
<keyword evidence="2" id="KW-0812">Transmembrane</keyword>
<feature type="transmembrane region" description="Helical" evidence="2">
    <location>
        <begin position="53"/>
        <end position="73"/>
    </location>
</feature>
<feature type="compositionally biased region" description="Pro residues" evidence="1">
    <location>
        <begin position="402"/>
        <end position="424"/>
    </location>
</feature>
<dbReference type="InterPro" id="IPR016833">
    <property type="entry name" value="Put_Na-Bile_cotransptr"/>
</dbReference>
<keyword evidence="2" id="KW-0472">Membrane</keyword>
<reference evidence="3 4" key="1">
    <citation type="journal article" date="2017" name="Mol. Biol. Evol.">
        <title>The 4-celled Tetrabaena socialis nuclear genome reveals the essential components for genetic control of cell number at the origin of multicellularity in the volvocine lineage.</title>
        <authorList>
            <person name="Featherston J."/>
            <person name="Arakaki Y."/>
            <person name="Hanschen E.R."/>
            <person name="Ferris P.J."/>
            <person name="Michod R.E."/>
            <person name="Olson B.J.S.C."/>
            <person name="Nozaki H."/>
            <person name="Durand P.M."/>
        </authorList>
    </citation>
    <scope>NUCLEOTIDE SEQUENCE [LARGE SCALE GENOMIC DNA]</scope>
    <source>
        <strain evidence="3 4">NIES-571</strain>
    </source>
</reference>
<accession>A0A2J7ZZU4</accession>
<feature type="transmembrane region" description="Helical" evidence="2">
    <location>
        <begin position="258"/>
        <end position="284"/>
    </location>
</feature>
<feature type="compositionally biased region" description="Low complexity" evidence="1">
    <location>
        <begin position="174"/>
        <end position="195"/>
    </location>
</feature>
<feature type="transmembrane region" description="Helical" evidence="2">
    <location>
        <begin position="674"/>
        <end position="696"/>
    </location>
</feature>
<evidence type="ECO:0000313" key="3">
    <source>
        <dbReference type="EMBL" id="PNH05789.1"/>
    </source>
</evidence>
<dbReference type="Pfam" id="PF13593">
    <property type="entry name" value="SBF_like"/>
    <property type="match status" value="1"/>
</dbReference>
<protein>
    <submittedName>
        <fullName evidence="3">Putative sodium/metabolite cotransporter BASS4, chloroplastic</fullName>
    </submittedName>
</protein>